<gene>
    <name evidence="1" type="ORF">IDM36_18465</name>
</gene>
<dbReference type="Pfam" id="PF25851">
    <property type="entry name" value="YafT"/>
    <property type="match status" value="1"/>
</dbReference>
<dbReference type="PROSITE" id="PS51257">
    <property type="entry name" value="PROKAR_LIPOPROTEIN"/>
    <property type="match status" value="1"/>
</dbReference>
<dbReference type="EMBL" id="CP061801">
    <property type="protein sequence ID" value="QPJ99842.1"/>
    <property type="molecule type" value="Genomic_DNA"/>
</dbReference>
<proteinExistence type="predicted"/>
<evidence type="ECO:0008006" key="2">
    <source>
        <dbReference type="Google" id="ProtNLM"/>
    </source>
</evidence>
<organism evidence="1">
    <name type="scientific">Enterobacter mori</name>
    <dbReference type="NCBI Taxonomy" id="539813"/>
    <lineage>
        <taxon>Bacteria</taxon>
        <taxon>Pseudomonadati</taxon>
        <taxon>Pseudomonadota</taxon>
        <taxon>Gammaproteobacteria</taxon>
        <taxon>Enterobacterales</taxon>
        <taxon>Enterobacteriaceae</taxon>
        <taxon>Enterobacter</taxon>
    </lineage>
</organism>
<reference evidence="1" key="1">
    <citation type="submission" date="2020-09" db="EMBL/GenBank/DDBJ databases">
        <title>First Report of a novel Colistin-Resistant species of Enterobacter cloacae complex Producing MCR-5 isolated from hospital sewage water.</title>
        <authorList>
            <person name="Zhou K."/>
        </authorList>
    </citation>
    <scope>NUCLEOTIDE SEQUENCE [LARGE SCALE GENOMIC DNA]</scope>
    <source>
        <strain evidence="1">HSW1412</strain>
    </source>
</reference>
<name>A0A7T0GZM6_9ENTR</name>
<protein>
    <recommendedName>
        <fullName evidence="2">Aminopeptidase</fullName>
    </recommendedName>
</protein>
<dbReference type="AlphaFoldDB" id="A0A7T0GZM6"/>
<evidence type="ECO:0000313" key="1">
    <source>
        <dbReference type="EMBL" id="QPJ99842.1"/>
    </source>
</evidence>
<sequence>MNTRSGLLLFLVSGSFLLTGCTRTFSIDAQKTKAGAVSHQEQISSTSQLTDQDVFGNELTLEITEEDIHNAVEEAQGQFTIPLNSAVVLVKSGSHAPDVIMQQEMQRYYRVSTFSGIPVVKKKRPVQPVTLVKEAQVDATTTDDFSADKNSVINANYMQVMRYIAAKGRQKAIVVYWDELESGKYNSVTKEVVWKKYAGETLSGSSLRYLIRFALVDVATGEWATYSPANIESVAVPLIVQTDAKAKTDAKTSEKMDITEQQIVSLEQKTCQMVVRDLANRYSNKI</sequence>
<accession>A0A7T0GZM6</accession>
<dbReference type="InterPro" id="IPR058961">
    <property type="entry name" value="YafT"/>
</dbReference>